<keyword evidence="2" id="KW-1185">Reference proteome</keyword>
<dbReference type="InterPro" id="IPR009922">
    <property type="entry name" value="DUF1457"/>
</dbReference>
<gene>
    <name evidence="1" type="ORF">FNB15_05360</name>
</gene>
<dbReference type="OrthoDB" id="8449511at2"/>
<evidence type="ECO:0000313" key="1">
    <source>
        <dbReference type="EMBL" id="QDO96739.1"/>
    </source>
</evidence>
<reference evidence="1 2" key="1">
    <citation type="submission" date="2019-07" db="EMBL/GenBank/DDBJ databases">
        <title>Genome sequencing for Ferrovibrio sp. K5.</title>
        <authorList>
            <person name="Park S.-J."/>
        </authorList>
    </citation>
    <scope>NUCLEOTIDE SEQUENCE [LARGE SCALE GENOMIC DNA]</scope>
    <source>
        <strain evidence="1 2">K5</strain>
    </source>
</reference>
<dbReference type="AlphaFoldDB" id="A0A516GYY7"/>
<sequence length="195" mass="22168">MKAMIGRTPFSDEPILDAVAVYWSRKRLGRRMADRGEIDPLDLPPAIWPNLLITEPAGASIWRYRLVGSAHVERYGTDFTGKTLHDIMQGSYRDYMTHIYDAAFHDGVPVYSESVFRWDAEGFAMTRRLMLPLSYGETDRPAQVFSVQVWPSAIPVQPRSITELSRSGGFRDGFYLRLDTETFTPLPDQDMPGGF</sequence>
<dbReference type="Proteomes" id="UP000317496">
    <property type="component" value="Chromosome"/>
</dbReference>
<dbReference type="KEGG" id="fer:FNB15_05360"/>
<organism evidence="1 2">
    <name type="scientific">Ferrovibrio terrae</name>
    <dbReference type="NCBI Taxonomy" id="2594003"/>
    <lineage>
        <taxon>Bacteria</taxon>
        <taxon>Pseudomonadati</taxon>
        <taxon>Pseudomonadota</taxon>
        <taxon>Alphaproteobacteria</taxon>
        <taxon>Rhodospirillales</taxon>
        <taxon>Rhodospirillaceae</taxon>
        <taxon>Ferrovibrio</taxon>
    </lineage>
</organism>
<name>A0A516GYY7_9PROT</name>
<accession>A0A516GYY7</accession>
<protein>
    <submittedName>
        <fullName evidence="1">PAS domain-containing protein</fullName>
    </submittedName>
</protein>
<proteinExistence type="predicted"/>
<dbReference type="EMBL" id="CP041636">
    <property type="protein sequence ID" value="QDO96739.1"/>
    <property type="molecule type" value="Genomic_DNA"/>
</dbReference>
<evidence type="ECO:0000313" key="2">
    <source>
        <dbReference type="Proteomes" id="UP000317496"/>
    </source>
</evidence>
<dbReference type="Pfam" id="PF07310">
    <property type="entry name" value="PAS_5"/>
    <property type="match status" value="1"/>
</dbReference>